<name>A0A095DDD7_CRYD2</name>
<dbReference type="AlphaFoldDB" id="A0A095DDD7"/>
<dbReference type="InterPro" id="IPR007396">
    <property type="entry name" value="TR_PAI2-type"/>
</dbReference>
<evidence type="ECO:0000313" key="1">
    <source>
        <dbReference type="EMBL" id="KGB78871.1"/>
    </source>
</evidence>
<dbReference type="GeneID" id="88180906"/>
<evidence type="ECO:0000313" key="2">
    <source>
        <dbReference type="Proteomes" id="UP000029445"/>
    </source>
</evidence>
<proteinExistence type="predicted"/>
<dbReference type="SUPFAM" id="SSF50475">
    <property type="entry name" value="FMN-binding split barrel"/>
    <property type="match status" value="1"/>
</dbReference>
<dbReference type="OMA" id="IYHDTKD"/>
<dbReference type="PANTHER" id="PTHR35802:SF1">
    <property type="entry name" value="PROTEASE SYNTHASE AND SPORULATION PROTEIN PAI 2"/>
    <property type="match status" value="1"/>
</dbReference>
<accession>A0A095DDD7</accession>
<reference evidence="1 2" key="2">
    <citation type="journal article" date="2018" name="Proc. Natl. Acad. Sci.">
        <title>RNAi is a critical determinant of centromere evolution in closely related fungi.</title>
        <authorList>
            <person name="Yadav V."/>
            <person name="Sun S."/>
            <person name="Billmyre R.B."/>
            <person name="Thimmappa B.C."/>
            <person name="Shea T."/>
            <person name="Lintner R."/>
            <person name="Bakkeren G."/>
            <person name="Cuomo C.A."/>
            <person name="Heitman J."/>
            <person name="Sanyal K."/>
        </authorList>
    </citation>
    <scope>NUCLEOTIDE SEQUENCE [LARGE SCALE GENOMIC DNA]</scope>
    <source>
        <strain evidence="1 2">R265</strain>
    </source>
</reference>
<sequence>MHIAAAHAELSLPVLHAFIRQYPLGLFTTSIPHPKNDTLQTSHIPFVLDVDPNQADDKGRLRGHIARANPQSKSIIDSLSAKGDGAQFVEDDVLIIFNAPVHSYVTPKYYVETKPTSGKVVPTWDYAAVQVYGKAKVHYANNIASGSFLQKQIQDLSEQEEKTMLKRMGNEGGNTWKVSDAPEKYVEILKKAIIGIEIDIKKIEGRFKLSQDKNEGDWQGVISGFRSLGTNEGNVMAEMVEGSKKSRL</sequence>
<dbReference type="EMBL" id="CP025760">
    <property type="protein sequence ID" value="KGB78871.1"/>
    <property type="molecule type" value="Genomic_DNA"/>
</dbReference>
<dbReference type="Proteomes" id="UP000029445">
    <property type="component" value="Chromosome 2"/>
</dbReference>
<dbReference type="InterPro" id="IPR012349">
    <property type="entry name" value="Split_barrel_FMN-bd"/>
</dbReference>
<keyword evidence="2" id="KW-1185">Reference proteome</keyword>
<reference evidence="1 2" key="1">
    <citation type="journal article" date="2011" name="MBio">
        <title>Genome variation in Cryptococcus gattii, an emerging pathogen of immunocompetent hosts.</title>
        <authorList>
            <person name="D'Souza C.A."/>
            <person name="Kronstad J.W."/>
            <person name="Taylor G."/>
            <person name="Warren R."/>
            <person name="Yuen M."/>
            <person name="Hu G."/>
            <person name="Jung W.H."/>
            <person name="Sham A."/>
            <person name="Kidd S.E."/>
            <person name="Tangen K."/>
            <person name="Lee N."/>
            <person name="Zeilmaker T."/>
            <person name="Sawkins J."/>
            <person name="McVicker G."/>
            <person name="Shah S."/>
            <person name="Gnerre S."/>
            <person name="Griggs A."/>
            <person name="Zeng Q."/>
            <person name="Bartlett K."/>
            <person name="Li W."/>
            <person name="Wang X."/>
            <person name="Heitman J."/>
            <person name="Stajich J.E."/>
            <person name="Fraser J.A."/>
            <person name="Meyer W."/>
            <person name="Carter D."/>
            <person name="Schein J."/>
            <person name="Krzywinski M."/>
            <person name="Kwon-Chung K.J."/>
            <person name="Varma A."/>
            <person name="Wang J."/>
            <person name="Brunham R."/>
            <person name="Fyfe M."/>
            <person name="Ouellette B.F."/>
            <person name="Siddiqui A."/>
            <person name="Marra M."/>
            <person name="Jones S."/>
            <person name="Holt R."/>
            <person name="Birren B.W."/>
            <person name="Galagan J.E."/>
            <person name="Cuomo C.A."/>
        </authorList>
    </citation>
    <scope>NUCLEOTIDE SEQUENCE [LARGE SCALE GENOMIC DNA]</scope>
    <source>
        <strain evidence="1 2">R265</strain>
    </source>
</reference>
<dbReference type="Pfam" id="PF04299">
    <property type="entry name" value="FMN_bind_2"/>
    <property type="match status" value="1"/>
</dbReference>
<dbReference type="PIRSF" id="PIRSF010372">
    <property type="entry name" value="PaiB"/>
    <property type="match status" value="1"/>
</dbReference>
<dbReference type="Gene3D" id="2.30.110.10">
    <property type="entry name" value="Electron Transport, Fmn-binding Protein, Chain A"/>
    <property type="match status" value="1"/>
</dbReference>
<dbReference type="VEuPathDB" id="FungiDB:CNBG_4709"/>
<dbReference type="RefSeq" id="XP_062884586.1">
    <property type="nucleotide sequence ID" value="XM_063028631.1"/>
</dbReference>
<dbReference type="PANTHER" id="PTHR35802">
    <property type="entry name" value="PROTEASE SYNTHASE AND SPORULATION PROTEIN PAI 2"/>
    <property type="match status" value="1"/>
</dbReference>
<dbReference type="KEGG" id="cdeu:CNBG_4709"/>
<gene>
    <name evidence="1" type="ORF">CNBG_4709</name>
</gene>
<organism evidence="1 2">
    <name type="scientific">Cryptococcus deuterogattii (strain R265)</name>
    <name type="common">Cryptococcus gattii VGII (strain R265)</name>
    <dbReference type="NCBI Taxonomy" id="294750"/>
    <lineage>
        <taxon>Eukaryota</taxon>
        <taxon>Fungi</taxon>
        <taxon>Dikarya</taxon>
        <taxon>Basidiomycota</taxon>
        <taxon>Agaricomycotina</taxon>
        <taxon>Tremellomycetes</taxon>
        <taxon>Tremellales</taxon>
        <taxon>Cryptococcaceae</taxon>
        <taxon>Cryptococcus</taxon>
        <taxon>Cryptococcus gattii species complex</taxon>
    </lineage>
</organism>
<dbReference type="OrthoDB" id="2101473at2759"/>
<protein>
    <submittedName>
        <fullName evidence="1">Transcriptional regulator</fullName>
    </submittedName>
</protein>
<dbReference type="HOGENOM" id="CLU_065853_1_0_1"/>